<organism evidence="2 3">
    <name type="scientific">Leifsonia naganoensis</name>
    <dbReference type="NCBI Taxonomy" id="150025"/>
    <lineage>
        <taxon>Bacteria</taxon>
        <taxon>Bacillati</taxon>
        <taxon>Actinomycetota</taxon>
        <taxon>Actinomycetes</taxon>
        <taxon>Micrococcales</taxon>
        <taxon>Microbacteriaceae</taxon>
        <taxon>Leifsonia</taxon>
    </lineage>
</organism>
<dbReference type="Proteomes" id="UP000521075">
    <property type="component" value="Unassembled WGS sequence"/>
</dbReference>
<accession>A0A853DU94</accession>
<name>A0A853DU94_9MICO</name>
<dbReference type="Pfam" id="PF00144">
    <property type="entry name" value="Beta-lactamase"/>
    <property type="match status" value="1"/>
</dbReference>
<evidence type="ECO:0000259" key="1">
    <source>
        <dbReference type="Pfam" id="PF00144"/>
    </source>
</evidence>
<dbReference type="PANTHER" id="PTHR43283:SF3">
    <property type="entry name" value="BETA-LACTAMASE FAMILY PROTEIN (AFU_ORTHOLOGUE AFUA_5G07500)"/>
    <property type="match status" value="1"/>
</dbReference>
<sequence>MGARGPGIVSALQAFVDAGEIAGAAVRLTERGETLVDAAVGWADLDLRTPVTERSLFQQASLTKPVVAVALVQLVEEGLVRLDDPVARFIPSFASTTAFAGADARTVVAAERLITLRDLLTHSSGLGHGPASQPLIEAIRTDDQTLAERVDAYARIPGDVQPGVDAGYSPAVGFDVLGRVIEVVTGADLEGALRARLLDPLGMVDTTFVPDPEQAARTVRRYTRADGALQPDDEAARPMLSTPAGLHSGAAGLFGTLHDFDRFGRMLAAGGELDGVRVLSPESVLSLSASRGTGARSSGPGLEWGLGVIVETQGDEVRAKGSWGWSGAWGTHLVVDPADRSALVLMVNRSDIGGAGSPVSREISRLARRRD</sequence>
<dbReference type="AlphaFoldDB" id="A0A853DU94"/>
<dbReference type="Gene3D" id="3.40.710.10">
    <property type="entry name" value="DD-peptidase/beta-lactamase superfamily"/>
    <property type="match status" value="1"/>
</dbReference>
<comment type="caution">
    <text evidence="2">The sequence shown here is derived from an EMBL/GenBank/DDBJ whole genome shotgun (WGS) entry which is preliminary data.</text>
</comment>
<dbReference type="PANTHER" id="PTHR43283">
    <property type="entry name" value="BETA-LACTAMASE-RELATED"/>
    <property type="match status" value="1"/>
</dbReference>
<evidence type="ECO:0000313" key="2">
    <source>
        <dbReference type="EMBL" id="NYK11273.1"/>
    </source>
</evidence>
<dbReference type="SUPFAM" id="SSF56601">
    <property type="entry name" value="beta-lactamase/transpeptidase-like"/>
    <property type="match status" value="1"/>
</dbReference>
<dbReference type="InterPro" id="IPR012338">
    <property type="entry name" value="Beta-lactam/transpept-like"/>
</dbReference>
<dbReference type="EMBL" id="JACCHJ010000001">
    <property type="protein sequence ID" value="NYK11273.1"/>
    <property type="molecule type" value="Genomic_DNA"/>
</dbReference>
<protein>
    <submittedName>
        <fullName evidence="2">CubicO group peptidase (Beta-lactamase class C family)</fullName>
    </submittedName>
</protein>
<dbReference type="InterPro" id="IPR001466">
    <property type="entry name" value="Beta-lactam-related"/>
</dbReference>
<keyword evidence="3" id="KW-1185">Reference proteome</keyword>
<dbReference type="InterPro" id="IPR050789">
    <property type="entry name" value="Diverse_Enzym_Activities"/>
</dbReference>
<proteinExistence type="predicted"/>
<dbReference type="RefSeq" id="WP_179701795.1">
    <property type="nucleotide sequence ID" value="NZ_BAAAHA010000001.1"/>
</dbReference>
<reference evidence="2 3" key="1">
    <citation type="submission" date="2020-07" db="EMBL/GenBank/DDBJ databases">
        <title>Sequencing the genomes of 1000 actinobacteria strains.</title>
        <authorList>
            <person name="Klenk H.-P."/>
        </authorList>
    </citation>
    <scope>NUCLEOTIDE SEQUENCE [LARGE SCALE GENOMIC DNA]</scope>
    <source>
        <strain evidence="2 3">DSM 15166</strain>
    </source>
</reference>
<evidence type="ECO:0000313" key="3">
    <source>
        <dbReference type="Proteomes" id="UP000521075"/>
    </source>
</evidence>
<gene>
    <name evidence="2" type="ORF">HNR14_003154</name>
</gene>
<feature type="domain" description="Beta-lactamase-related" evidence="1">
    <location>
        <begin position="11"/>
        <end position="351"/>
    </location>
</feature>